<organism evidence="2 3">
    <name type="scientific">Candidatus Niyogibacteria bacterium RIFCSPLOWO2_01_FULL_45_48</name>
    <dbReference type="NCBI Taxonomy" id="1801724"/>
    <lineage>
        <taxon>Bacteria</taxon>
        <taxon>Candidatus Niyogiibacteriota</taxon>
    </lineage>
</organism>
<dbReference type="EMBL" id="MHMQ01000020">
    <property type="protein sequence ID" value="OGZ30403.1"/>
    <property type="molecule type" value="Genomic_DNA"/>
</dbReference>
<feature type="transmembrane region" description="Helical" evidence="1">
    <location>
        <begin position="33"/>
        <end position="53"/>
    </location>
</feature>
<protein>
    <submittedName>
        <fullName evidence="2">Uncharacterized protein</fullName>
    </submittedName>
</protein>
<comment type="caution">
    <text evidence="2">The sequence shown here is derived from an EMBL/GenBank/DDBJ whole genome shotgun (WGS) entry which is preliminary data.</text>
</comment>
<dbReference type="Proteomes" id="UP000177486">
    <property type="component" value="Unassembled WGS sequence"/>
</dbReference>
<gene>
    <name evidence="2" type="ORF">A2931_04205</name>
</gene>
<dbReference type="AlphaFoldDB" id="A0A1G2EXC9"/>
<reference evidence="2 3" key="1">
    <citation type="journal article" date="2016" name="Nat. Commun.">
        <title>Thousands of microbial genomes shed light on interconnected biogeochemical processes in an aquifer system.</title>
        <authorList>
            <person name="Anantharaman K."/>
            <person name="Brown C.T."/>
            <person name="Hug L.A."/>
            <person name="Sharon I."/>
            <person name="Castelle C.J."/>
            <person name="Probst A.J."/>
            <person name="Thomas B.C."/>
            <person name="Singh A."/>
            <person name="Wilkins M.J."/>
            <person name="Karaoz U."/>
            <person name="Brodie E.L."/>
            <person name="Williams K.H."/>
            <person name="Hubbard S.S."/>
            <person name="Banfield J.F."/>
        </authorList>
    </citation>
    <scope>NUCLEOTIDE SEQUENCE [LARGE SCALE GENOMIC DNA]</scope>
</reference>
<keyword evidence="1" id="KW-0472">Membrane</keyword>
<evidence type="ECO:0000256" key="1">
    <source>
        <dbReference type="SAM" id="Phobius"/>
    </source>
</evidence>
<accession>A0A1G2EXC9</accession>
<proteinExistence type="predicted"/>
<evidence type="ECO:0000313" key="3">
    <source>
        <dbReference type="Proteomes" id="UP000177486"/>
    </source>
</evidence>
<name>A0A1G2EXC9_9BACT</name>
<keyword evidence="1" id="KW-0812">Transmembrane</keyword>
<evidence type="ECO:0000313" key="2">
    <source>
        <dbReference type="EMBL" id="OGZ30403.1"/>
    </source>
</evidence>
<sequence length="130" mass="14253">MFEFIFALILLVIAAGLFFMAGAEESAGCIVGGILVTAFSLILFYGSFAGIVADRTHLSSSSVYRMLAQIEIPGQNRKEHRLLVVQDRKNESTVYCVYNEKGVVLPDGTTFVEKVNRGVKSTDLSEKPTK</sequence>
<keyword evidence="1" id="KW-1133">Transmembrane helix</keyword>